<reference evidence="2" key="2">
    <citation type="submission" date="2014-07" db="EMBL/GenBank/DDBJ databases">
        <authorList>
            <person name="Hull J."/>
        </authorList>
    </citation>
    <scope>NUCLEOTIDE SEQUENCE</scope>
</reference>
<reference evidence="3" key="3">
    <citation type="submission" date="2014-09" db="EMBL/GenBank/DDBJ databases">
        <authorList>
            <person name="Magalhaes I.L.F."/>
            <person name="Oliveira U."/>
            <person name="Santos F.R."/>
            <person name="Vidigal T.H.D.A."/>
            <person name="Brescovit A.D."/>
            <person name="Santos A.J."/>
        </authorList>
    </citation>
    <scope>NUCLEOTIDE SEQUENCE</scope>
</reference>
<evidence type="ECO:0000256" key="1">
    <source>
        <dbReference type="SAM" id="MobiDB-lite"/>
    </source>
</evidence>
<dbReference type="AlphaFoldDB" id="A0A0A9X543"/>
<name>A0A0A9X543_LYGHE</name>
<dbReference type="EMBL" id="GBHO01031404">
    <property type="protein sequence ID" value="JAG12200.1"/>
    <property type="molecule type" value="Transcribed_RNA"/>
</dbReference>
<protein>
    <submittedName>
        <fullName evidence="2">Dehydration-responsive element-binding protein 2A</fullName>
    </submittedName>
</protein>
<evidence type="ECO:0000313" key="3">
    <source>
        <dbReference type="EMBL" id="JAG51122.1"/>
    </source>
</evidence>
<gene>
    <name evidence="2" type="primary">DREB2A</name>
    <name evidence="2" type="ORF">CM83_13916</name>
</gene>
<evidence type="ECO:0000313" key="2">
    <source>
        <dbReference type="EMBL" id="JAG12200.1"/>
    </source>
</evidence>
<feature type="region of interest" description="Disordered" evidence="1">
    <location>
        <begin position="1"/>
        <end position="22"/>
    </location>
</feature>
<organism evidence="2">
    <name type="scientific">Lygus hesperus</name>
    <name type="common">Western plant bug</name>
    <dbReference type="NCBI Taxonomy" id="30085"/>
    <lineage>
        <taxon>Eukaryota</taxon>
        <taxon>Metazoa</taxon>
        <taxon>Ecdysozoa</taxon>
        <taxon>Arthropoda</taxon>
        <taxon>Hexapoda</taxon>
        <taxon>Insecta</taxon>
        <taxon>Pterygota</taxon>
        <taxon>Neoptera</taxon>
        <taxon>Paraneoptera</taxon>
        <taxon>Hemiptera</taxon>
        <taxon>Heteroptera</taxon>
        <taxon>Panheteroptera</taxon>
        <taxon>Cimicomorpha</taxon>
        <taxon>Miridae</taxon>
        <taxon>Mirini</taxon>
        <taxon>Lygus</taxon>
    </lineage>
</organism>
<proteinExistence type="predicted"/>
<reference evidence="2" key="1">
    <citation type="journal article" date="2014" name="PLoS ONE">
        <title>Transcriptome-Based Identification of ABC Transporters in the Western Tarnished Plant Bug Lygus hesperus.</title>
        <authorList>
            <person name="Hull J.J."/>
            <person name="Chaney K."/>
            <person name="Geib S.M."/>
            <person name="Fabrick J.A."/>
            <person name="Brent C.S."/>
            <person name="Walsh D."/>
            <person name="Lavine L.C."/>
        </authorList>
    </citation>
    <scope>NUCLEOTIDE SEQUENCE</scope>
</reference>
<accession>A0A0A9X543</accession>
<sequence length="124" mass="14506">MTRKKHKHSDPPLNKVLPTPDRPVSGFTTYYYTHGEHGEYEGGKYRPQNEKLFVEGMRSVLRGVKRMKKESRDFCGLFGTLHYSDSENWRKILAPRDKLLDVKMLKALLRRPPKVQCYCACFCP</sequence>
<dbReference type="EMBL" id="GBRD01014704">
    <property type="protein sequence ID" value="JAG51122.1"/>
    <property type="molecule type" value="Transcribed_RNA"/>
</dbReference>